<evidence type="ECO:0008006" key="3">
    <source>
        <dbReference type="Google" id="ProtNLM"/>
    </source>
</evidence>
<accession>A0A2J6PEK2</accession>
<name>A0A2J6PEK2_9HELO</name>
<dbReference type="EMBL" id="KZ613549">
    <property type="protein sequence ID" value="PMD12457.1"/>
    <property type="molecule type" value="Genomic_DNA"/>
</dbReference>
<evidence type="ECO:0000313" key="2">
    <source>
        <dbReference type="Proteomes" id="UP000235672"/>
    </source>
</evidence>
<sequence length="163" mass="17835">MAPPGKYKLSNHDGVSANIRDSMINILKNWDDNDCNNAYLRYFTPNATLIFSGPKVGRDAIRAARDDMIHPVNGPIVQCTHFLDSGFVNPNDKSEGDGGLGEIAIKATVTYDLKNGKKVVCPVISLGNFVQGVDEEWCQAEHYEVFMDTTELGKAIGEMLGQA</sequence>
<dbReference type="Proteomes" id="UP000235672">
    <property type="component" value="Unassembled WGS sequence"/>
</dbReference>
<dbReference type="OrthoDB" id="3468019at2759"/>
<reference evidence="1 2" key="1">
    <citation type="submission" date="2016-05" db="EMBL/GenBank/DDBJ databases">
        <title>A degradative enzymes factory behind the ericoid mycorrhizal symbiosis.</title>
        <authorList>
            <consortium name="DOE Joint Genome Institute"/>
            <person name="Martino E."/>
            <person name="Morin E."/>
            <person name="Grelet G."/>
            <person name="Kuo A."/>
            <person name="Kohler A."/>
            <person name="Daghino S."/>
            <person name="Barry K."/>
            <person name="Choi C."/>
            <person name="Cichocki N."/>
            <person name="Clum A."/>
            <person name="Copeland A."/>
            <person name="Hainaut M."/>
            <person name="Haridas S."/>
            <person name="Labutti K."/>
            <person name="Lindquist E."/>
            <person name="Lipzen A."/>
            <person name="Khouja H.-R."/>
            <person name="Murat C."/>
            <person name="Ohm R."/>
            <person name="Olson A."/>
            <person name="Spatafora J."/>
            <person name="Veneault-Fourrey C."/>
            <person name="Henrissat B."/>
            <person name="Grigoriev I."/>
            <person name="Martin F."/>
            <person name="Perotto S."/>
        </authorList>
    </citation>
    <scope>NUCLEOTIDE SEQUENCE [LARGE SCALE GENOMIC DNA]</scope>
    <source>
        <strain evidence="1 2">UAMH 7357</strain>
    </source>
</reference>
<proteinExistence type="predicted"/>
<protein>
    <recommendedName>
        <fullName evidence="3">SnoaL-like domain-containing protein</fullName>
    </recommendedName>
</protein>
<evidence type="ECO:0000313" key="1">
    <source>
        <dbReference type="EMBL" id="PMD12457.1"/>
    </source>
</evidence>
<organism evidence="1 2">
    <name type="scientific">Hyaloscypha hepaticicola</name>
    <dbReference type="NCBI Taxonomy" id="2082293"/>
    <lineage>
        <taxon>Eukaryota</taxon>
        <taxon>Fungi</taxon>
        <taxon>Dikarya</taxon>
        <taxon>Ascomycota</taxon>
        <taxon>Pezizomycotina</taxon>
        <taxon>Leotiomycetes</taxon>
        <taxon>Helotiales</taxon>
        <taxon>Hyaloscyphaceae</taxon>
        <taxon>Hyaloscypha</taxon>
    </lineage>
</organism>
<dbReference type="AlphaFoldDB" id="A0A2J6PEK2"/>
<keyword evidence="2" id="KW-1185">Reference proteome</keyword>
<dbReference type="InterPro" id="IPR032710">
    <property type="entry name" value="NTF2-like_dom_sf"/>
</dbReference>
<gene>
    <name evidence="1" type="ORF">NA56DRAFT_652462</name>
</gene>
<dbReference type="SUPFAM" id="SSF54427">
    <property type="entry name" value="NTF2-like"/>
    <property type="match status" value="1"/>
</dbReference>